<dbReference type="AlphaFoldDB" id="A0A372GAU7"/>
<dbReference type="OrthoDB" id="3478209at2"/>
<reference evidence="1 2" key="1">
    <citation type="submission" date="2018-08" db="EMBL/GenBank/DDBJ databases">
        <title>Actinomadura spongicola sp. nov., isolated from marine sponge Leucetta chagosensis.</title>
        <authorList>
            <person name="Li L."/>
            <person name="Lin H.W."/>
        </authorList>
    </citation>
    <scope>NUCLEOTIDE SEQUENCE [LARGE SCALE GENOMIC DNA]</scope>
    <source>
        <strain evidence="1 2">LHW52907</strain>
    </source>
</reference>
<accession>A0A372GAU7</accession>
<evidence type="ECO:0000313" key="1">
    <source>
        <dbReference type="EMBL" id="RFS82494.1"/>
    </source>
</evidence>
<proteinExistence type="predicted"/>
<evidence type="ECO:0000313" key="2">
    <source>
        <dbReference type="Proteomes" id="UP000262882"/>
    </source>
</evidence>
<comment type="caution">
    <text evidence="1">The sequence shown here is derived from an EMBL/GenBank/DDBJ whole genome shotgun (WGS) entry which is preliminary data.</text>
</comment>
<dbReference type="Proteomes" id="UP000262882">
    <property type="component" value="Unassembled WGS sequence"/>
</dbReference>
<keyword evidence="2" id="KW-1185">Reference proteome</keyword>
<dbReference type="EMBL" id="QVNQ01000009">
    <property type="protein sequence ID" value="RFS82494.1"/>
    <property type="molecule type" value="Genomic_DNA"/>
</dbReference>
<sequence>MTGKAPITISDLHVAALRTFLVEGTEVWLKQHENLLKDETDFGYSLLLYAAFTKAAERKFSPLYSVPQLIRYVADHRLSLEEHADELNPRVAEKLLRFALGDEGLNERPPFGMDPVSVARAEMYLLMALVQEAKLTDAELEEFIKDSAVLANEWAAADQEQA</sequence>
<dbReference type="RefSeq" id="WP_117402879.1">
    <property type="nucleotide sequence ID" value="NZ_QVNQ01000009.1"/>
</dbReference>
<organism evidence="1 2">
    <name type="scientific">Actinomadura spongiicola</name>
    <dbReference type="NCBI Taxonomy" id="2303421"/>
    <lineage>
        <taxon>Bacteria</taxon>
        <taxon>Bacillati</taxon>
        <taxon>Actinomycetota</taxon>
        <taxon>Actinomycetes</taxon>
        <taxon>Streptosporangiales</taxon>
        <taxon>Thermomonosporaceae</taxon>
        <taxon>Actinomadura</taxon>
    </lineage>
</organism>
<name>A0A372GAU7_9ACTN</name>
<gene>
    <name evidence="1" type="ORF">D0T12_27235</name>
</gene>
<protein>
    <submittedName>
        <fullName evidence="1">Uncharacterized protein</fullName>
    </submittedName>
</protein>